<dbReference type="Proteomes" id="UP000326340">
    <property type="component" value="Unassembled WGS sequence"/>
</dbReference>
<reference evidence="1 2" key="1">
    <citation type="journal article" date="2019" name="Sci. Rep.">
        <title>Colletotrichum shisoi sp. nov., an anthracnose pathogen of Perilla frutescens in Japan: molecular phylogenetic, morphological and genomic evidence.</title>
        <authorList>
            <person name="Gan P."/>
            <person name="Tsushima A."/>
            <person name="Hiroyama R."/>
            <person name="Narusaka M."/>
            <person name="Takano Y."/>
            <person name="Narusaka Y."/>
            <person name="Kawaradani M."/>
            <person name="Damm U."/>
            <person name="Shirasu K."/>
        </authorList>
    </citation>
    <scope>NUCLEOTIDE SEQUENCE [LARGE SCALE GENOMIC DNA]</scope>
    <source>
        <strain evidence="1 2">PG-2018a</strain>
    </source>
</reference>
<name>A0A5Q4BWU2_9PEZI</name>
<evidence type="ECO:0000313" key="2">
    <source>
        <dbReference type="Proteomes" id="UP000326340"/>
    </source>
</evidence>
<dbReference type="AlphaFoldDB" id="A0A5Q4BWU2"/>
<proteinExistence type="predicted"/>
<protein>
    <submittedName>
        <fullName evidence="1">Uncharacterized protein</fullName>
    </submittedName>
</protein>
<gene>
    <name evidence="1" type="ORF">CSHISOI_03959</name>
</gene>
<keyword evidence="2" id="KW-1185">Reference proteome</keyword>
<comment type="caution">
    <text evidence="1">The sequence shown here is derived from an EMBL/GenBank/DDBJ whole genome shotgun (WGS) entry which is preliminary data.</text>
</comment>
<dbReference type="EMBL" id="PUHP01000259">
    <property type="protein sequence ID" value="TQN71550.1"/>
    <property type="molecule type" value="Genomic_DNA"/>
</dbReference>
<organism evidence="1 2">
    <name type="scientific">Colletotrichum shisoi</name>
    <dbReference type="NCBI Taxonomy" id="2078593"/>
    <lineage>
        <taxon>Eukaryota</taxon>
        <taxon>Fungi</taxon>
        <taxon>Dikarya</taxon>
        <taxon>Ascomycota</taxon>
        <taxon>Pezizomycotina</taxon>
        <taxon>Sordariomycetes</taxon>
        <taxon>Hypocreomycetidae</taxon>
        <taxon>Glomerellales</taxon>
        <taxon>Glomerellaceae</taxon>
        <taxon>Colletotrichum</taxon>
        <taxon>Colletotrichum destructivum species complex</taxon>
    </lineage>
</organism>
<sequence length="59" mass="6625">MFKIPALHQHCPNGLAFRIHCSFRPVHQACQYGVSVCTHVKAQSFVAKSDINVYRTSGH</sequence>
<evidence type="ECO:0000313" key="1">
    <source>
        <dbReference type="EMBL" id="TQN71550.1"/>
    </source>
</evidence>
<accession>A0A5Q4BWU2</accession>